<feature type="domain" description="Gliding motility-associated protein GldM second immunoglobulin-like" evidence="4">
    <location>
        <begin position="346"/>
        <end position="424"/>
    </location>
</feature>
<dbReference type="Proteomes" id="UP000007364">
    <property type="component" value="Unassembled WGS sequence"/>
</dbReference>
<dbReference type="Pfam" id="PF12080">
    <property type="entry name" value="GldM_4th"/>
    <property type="match status" value="1"/>
</dbReference>
<evidence type="ECO:0000259" key="2">
    <source>
        <dbReference type="Pfam" id="PF12081"/>
    </source>
</evidence>
<organism evidence="5 6">
    <name type="scientific">Galbibacter marinus</name>
    <dbReference type="NCBI Taxonomy" id="555500"/>
    <lineage>
        <taxon>Bacteria</taxon>
        <taxon>Pseudomonadati</taxon>
        <taxon>Bacteroidota</taxon>
        <taxon>Flavobacteriia</taxon>
        <taxon>Flavobacteriales</taxon>
        <taxon>Flavobacteriaceae</taxon>
        <taxon>Galbibacter</taxon>
    </lineage>
</organism>
<dbReference type="STRING" id="555500.I215_04935"/>
<dbReference type="OrthoDB" id="1490890at2"/>
<proteinExistence type="predicted"/>
<dbReference type="InterPro" id="IPR048405">
    <property type="entry name" value="GldM_Ig-like-1"/>
</dbReference>
<dbReference type="NCBIfam" id="TIGR03517">
    <property type="entry name" value="GldM_gliding"/>
    <property type="match status" value="1"/>
</dbReference>
<evidence type="ECO:0000259" key="3">
    <source>
        <dbReference type="Pfam" id="PF21601"/>
    </source>
</evidence>
<sequence>MAGGKLSPRQKMINLMYLVFIAMLALNMSKEVLSAFGLLNEKLTNFNEKATERNLAAFNDLKLKSTEQPEKYEALFNNVEKVRESSVNFNSYLDSLKSAMVAEIDPEERSDYEVMDKSAFLDQAFFGGGIYTAEGQKFVDYIDEFRNTTISTINQIPDSLMRVDRKESLVSSIEARFNTGDENGKVLNRDNRPVNWLNYHYEGFPLVASLTKVTLLQSDIKSTQDEILKAMLQGQMASDLSMTNYTTLLEQPKSAYYQGEKFDGAIVLGRKDATTRPNEVNLTLDGRELVENEDFVIEDGRVKLTVNAGSAGDHTIEGNLIFKQDGEDIEVPVLQKFATITKPNAAVISADKMNVVYRGVSNPITISIPGIPDNKVSASAAGLQKVSGSKYAMNPGTGRTVTISASGTLPDGQRVSSSSEFRIKDIPRPSGTVRGEYGEIKMPRTNLEISTVGAMLEDFDFDLNLAISGFKFKVPGQPTVEVRGNKLNDRAKSALRRAGRGESVQIFDIEAYITNNRSYKLKKVSPVVIELTN</sequence>
<dbReference type="InterPro" id="IPR022720">
    <property type="entry name" value="Motility-assoc_prot_GldM_N"/>
</dbReference>
<feature type="domain" description="Gliding motility-associated protein GldM N-terminal" evidence="2">
    <location>
        <begin position="31"/>
        <end position="233"/>
    </location>
</feature>
<evidence type="ECO:0000259" key="4">
    <source>
        <dbReference type="Pfam" id="PF21602"/>
    </source>
</evidence>
<feature type="domain" description="Gliding motility-associated protein GldM C-terminal" evidence="1">
    <location>
        <begin position="427"/>
        <end position="531"/>
    </location>
</feature>
<dbReference type="Pfam" id="PF21602">
    <property type="entry name" value="GldM_3rd"/>
    <property type="match status" value="1"/>
</dbReference>
<keyword evidence="6" id="KW-1185">Reference proteome</keyword>
<gene>
    <name evidence="5" type="ORF">I215_04935</name>
</gene>
<dbReference type="AlphaFoldDB" id="K2PWP3"/>
<dbReference type="PATRIC" id="fig|555500.3.peg.1021"/>
<evidence type="ECO:0000313" key="5">
    <source>
        <dbReference type="EMBL" id="EKF55869.1"/>
    </source>
</evidence>
<dbReference type="Pfam" id="PF12081">
    <property type="entry name" value="GldM_1st"/>
    <property type="match status" value="1"/>
</dbReference>
<accession>K2PWP3</accession>
<dbReference type="eggNOG" id="ENOG502Z7S0">
    <property type="taxonomic scope" value="Bacteria"/>
</dbReference>
<evidence type="ECO:0000259" key="1">
    <source>
        <dbReference type="Pfam" id="PF12080"/>
    </source>
</evidence>
<comment type="caution">
    <text evidence="5">The sequence shown here is derived from an EMBL/GenBank/DDBJ whole genome shotgun (WGS) entry which is preliminary data.</text>
</comment>
<feature type="domain" description="Gliding motility-associated protein GldM first immunoglobulin-like" evidence="3">
    <location>
        <begin position="237"/>
        <end position="340"/>
    </location>
</feature>
<protein>
    <recommendedName>
        <fullName evidence="7">Gliding motility protein GldM</fullName>
    </recommendedName>
</protein>
<evidence type="ECO:0000313" key="6">
    <source>
        <dbReference type="Proteomes" id="UP000007364"/>
    </source>
</evidence>
<reference evidence="5 6" key="1">
    <citation type="journal article" date="2012" name="J. Bacteriol.">
        <title>Genome Sequence of Galbibacter marinum Type Strain ck-I2-15.</title>
        <authorList>
            <person name="Lai Q."/>
            <person name="Li C."/>
            <person name="Shao Z."/>
        </authorList>
    </citation>
    <scope>NUCLEOTIDE SEQUENCE [LARGE SCALE GENOMIC DNA]</scope>
    <source>
        <strain evidence="6">ck-I2-15</strain>
    </source>
</reference>
<dbReference type="InterPro" id="IPR048406">
    <property type="entry name" value="GldM_Ig-like-2"/>
</dbReference>
<evidence type="ECO:0008006" key="7">
    <source>
        <dbReference type="Google" id="ProtNLM"/>
    </source>
</evidence>
<dbReference type="EMBL" id="AMSG01000004">
    <property type="protein sequence ID" value="EKF55869.1"/>
    <property type="molecule type" value="Genomic_DNA"/>
</dbReference>
<dbReference type="InterPro" id="IPR022719">
    <property type="entry name" value="Motility-assoc_prot_GldM_C"/>
</dbReference>
<dbReference type="RefSeq" id="WP_008990859.1">
    <property type="nucleotide sequence ID" value="NZ_AMSG01000004.1"/>
</dbReference>
<dbReference type="InterPro" id="IPR019859">
    <property type="entry name" value="Motility-assoc_prot_GldM"/>
</dbReference>
<name>K2PWP3_9FLAO</name>
<dbReference type="Pfam" id="PF21601">
    <property type="entry name" value="GldM_2nd"/>
    <property type="match status" value="1"/>
</dbReference>